<reference evidence="1 2" key="1">
    <citation type="journal article" date="2020" name="Nat. Food">
        <title>A phased Vanilla planifolia genome enables genetic improvement of flavour and production.</title>
        <authorList>
            <person name="Hasing T."/>
            <person name="Tang H."/>
            <person name="Brym M."/>
            <person name="Khazi F."/>
            <person name="Huang T."/>
            <person name="Chambers A.H."/>
        </authorList>
    </citation>
    <scope>NUCLEOTIDE SEQUENCE [LARGE SCALE GENOMIC DNA]</scope>
    <source>
        <tissue evidence="1">Leaf</tissue>
    </source>
</reference>
<name>A0A835Q888_VANPL</name>
<evidence type="ECO:0000313" key="1">
    <source>
        <dbReference type="EMBL" id="KAG0468260.1"/>
    </source>
</evidence>
<dbReference type="Proteomes" id="UP000639772">
    <property type="component" value="Chromosome 9"/>
</dbReference>
<proteinExistence type="predicted"/>
<comment type="caution">
    <text evidence="1">The sequence shown here is derived from an EMBL/GenBank/DDBJ whole genome shotgun (WGS) entry which is preliminary data.</text>
</comment>
<dbReference type="EMBL" id="JADCNM010000009">
    <property type="protein sequence ID" value="KAG0468260.1"/>
    <property type="molecule type" value="Genomic_DNA"/>
</dbReference>
<accession>A0A835Q888</accession>
<evidence type="ECO:0000313" key="2">
    <source>
        <dbReference type="Proteomes" id="UP000639772"/>
    </source>
</evidence>
<protein>
    <submittedName>
        <fullName evidence="1">Uncharacterized protein</fullName>
    </submittedName>
</protein>
<sequence length="49" mass="5767">MGALTTTYSNQNYPEPSRNCLEKSKDLTMVHVNHPRWFRFTKAFSSVQF</sequence>
<organism evidence="1 2">
    <name type="scientific">Vanilla planifolia</name>
    <name type="common">Vanilla</name>
    <dbReference type="NCBI Taxonomy" id="51239"/>
    <lineage>
        <taxon>Eukaryota</taxon>
        <taxon>Viridiplantae</taxon>
        <taxon>Streptophyta</taxon>
        <taxon>Embryophyta</taxon>
        <taxon>Tracheophyta</taxon>
        <taxon>Spermatophyta</taxon>
        <taxon>Magnoliopsida</taxon>
        <taxon>Liliopsida</taxon>
        <taxon>Asparagales</taxon>
        <taxon>Orchidaceae</taxon>
        <taxon>Vanilloideae</taxon>
        <taxon>Vanilleae</taxon>
        <taxon>Vanilla</taxon>
    </lineage>
</organism>
<gene>
    <name evidence="1" type="ORF">HPP92_017588</name>
</gene>
<dbReference type="AlphaFoldDB" id="A0A835Q888"/>